<dbReference type="Proteomes" id="UP000001861">
    <property type="component" value="Unassembled WGS sequence"/>
</dbReference>
<evidence type="ECO:0000256" key="1">
    <source>
        <dbReference type="SAM" id="MobiDB-lite"/>
    </source>
</evidence>
<proteinExistence type="predicted"/>
<dbReference type="EMBL" id="AACS02000004">
    <property type="protein sequence ID" value="EAU85268.2"/>
    <property type="molecule type" value="Genomic_DNA"/>
</dbReference>
<dbReference type="AlphaFoldDB" id="A8NUY0"/>
<feature type="region of interest" description="Disordered" evidence="1">
    <location>
        <begin position="1"/>
        <end position="20"/>
    </location>
</feature>
<reference evidence="2 3" key="1">
    <citation type="journal article" date="2010" name="Proc. Natl. Acad. Sci. U.S.A.">
        <title>Insights into evolution of multicellular fungi from the assembled chromosomes of the mushroom Coprinopsis cinerea (Coprinus cinereus).</title>
        <authorList>
            <person name="Stajich J.E."/>
            <person name="Wilke S.K."/>
            <person name="Ahren D."/>
            <person name="Au C.H."/>
            <person name="Birren B.W."/>
            <person name="Borodovsky M."/>
            <person name="Burns C."/>
            <person name="Canback B."/>
            <person name="Casselton L.A."/>
            <person name="Cheng C.K."/>
            <person name="Deng J."/>
            <person name="Dietrich F.S."/>
            <person name="Fargo D.C."/>
            <person name="Farman M.L."/>
            <person name="Gathman A.C."/>
            <person name="Goldberg J."/>
            <person name="Guigo R."/>
            <person name="Hoegger P.J."/>
            <person name="Hooker J.B."/>
            <person name="Huggins A."/>
            <person name="James T.Y."/>
            <person name="Kamada T."/>
            <person name="Kilaru S."/>
            <person name="Kodira C."/>
            <person name="Kues U."/>
            <person name="Kupfer D."/>
            <person name="Kwan H.S."/>
            <person name="Lomsadze A."/>
            <person name="Li W."/>
            <person name="Lilly W.W."/>
            <person name="Ma L.J."/>
            <person name="Mackey A.J."/>
            <person name="Manning G."/>
            <person name="Martin F."/>
            <person name="Muraguchi H."/>
            <person name="Natvig D.O."/>
            <person name="Palmerini H."/>
            <person name="Ramesh M.A."/>
            <person name="Rehmeyer C.J."/>
            <person name="Roe B.A."/>
            <person name="Shenoy N."/>
            <person name="Stanke M."/>
            <person name="Ter-Hovhannisyan V."/>
            <person name="Tunlid A."/>
            <person name="Velagapudi R."/>
            <person name="Vision T.J."/>
            <person name="Zeng Q."/>
            <person name="Zolan M.E."/>
            <person name="Pukkila P.J."/>
        </authorList>
    </citation>
    <scope>NUCLEOTIDE SEQUENCE [LARGE SCALE GENOMIC DNA]</scope>
    <source>
        <strain evidence="3">Okayama-7 / 130 / ATCC MYA-4618 / FGSC 9003</strain>
    </source>
</reference>
<evidence type="ECO:0000313" key="2">
    <source>
        <dbReference type="EMBL" id="EAU85268.2"/>
    </source>
</evidence>
<evidence type="ECO:0000313" key="3">
    <source>
        <dbReference type="Proteomes" id="UP000001861"/>
    </source>
</evidence>
<dbReference type="RefSeq" id="XP_001836560.2">
    <property type="nucleotide sequence ID" value="XM_001836508.2"/>
</dbReference>
<dbReference type="KEGG" id="cci:CC1G_10054"/>
<name>A8NUY0_COPC7</name>
<gene>
    <name evidence="2" type="ORF">CC1G_10054</name>
</gene>
<dbReference type="InParanoid" id="A8NUY0"/>
<organism evidence="2 3">
    <name type="scientific">Coprinopsis cinerea (strain Okayama-7 / 130 / ATCC MYA-4618 / FGSC 9003)</name>
    <name type="common">Inky cap fungus</name>
    <name type="synonym">Hormographiella aspergillata</name>
    <dbReference type="NCBI Taxonomy" id="240176"/>
    <lineage>
        <taxon>Eukaryota</taxon>
        <taxon>Fungi</taxon>
        <taxon>Dikarya</taxon>
        <taxon>Basidiomycota</taxon>
        <taxon>Agaricomycotina</taxon>
        <taxon>Agaricomycetes</taxon>
        <taxon>Agaricomycetidae</taxon>
        <taxon>Agaricales</taxon>
        <taxon>Agaricineae</taxon>
        <taxon>Psathyrellaceae</taxon>
        <taxon>Coprinopsis</taxon>
    </lineage>
</organism>
<sequence>MSRTSFLVENLPQPPSMLERRSTCESSTSCHPRSTRCYSRYSGCSSGFFTSSNFANASDCSASEDDCDSTPVRRGRSPIRRRRRIPTPPLGYYNTSESERDSLPIHTPPPYRATFDGEIESKNYRGLHHDEKELEFENQLAVLHTPSDFTSRFSPLPTCCAEARCAFDAISPFHQRSGDEWFDEDAMDMSNRSSSESEWTPMYDFPRLSSRHYQAQTSGPVSLVHGDRQIKLRKLRERFYAREGNRPTADCGIDRDDYATRVDDYLLERDVLRKDFYGPCGYRSPENAVQEEYVNRVDRMCWNQRHSEKVAL</sequence>
<dbReference type="GeneID" id="6013106"/>
<keyword evidence="3" id="KW-1185">Reference proteome</keyword>
<accession>A8NUY0</accession>
<dbReference type="HOGENOM" id="CLU_891411_0_0_1"/>
<protein>
    <submittedName>
        <fullName evidence="2">Uncharacterized protein</fullName>
    </submittedName>
</protein>
<comment type="caution">
    <text evidence="2">The sequence shown here is derived from an EMBL/GenBank/DDBJ whole genome shotgun (WGS) entry which is preliminary data.</text>
</comment>
<dbReference type="VEuPathDB" id="FungiDB:CC1G_10054"/>
<feature type="region of interest" description="Disordered" evidence="1">
    <location>
        <begin position="82"/>
        <end position="109"/>
    </location>
</feature>